<dbReference type="SUPFAM" id="SSF55961">
    <property type="entry name" value="Bet v1-like"/>
    <property type="match status" value="1"/>
</dbReference>
<dbReference type="OrthoDB" id="2898773at2"/>
<dbReference type="Proteomes" id="UP000249260">
    <property type="component" value="Unassembled WGS sequence"/>
</dbReference>
<organism evidence="1 2">
    <name type="scientific">Paenibacillus montanisoli</name>
    <dbReference type="NCBI Taxonomy" id="2081970"/>
    <lineage>
        <taxon>Bacteria</taxon>
        <taxon>Bacillati</taxon>
        <taxon>Bacillota</taxon>
        <taxon>Bacilli</taxon>
        <taxon>Bacillales</taxon>
        <taxon>Paenibacillaceae</taxon>
        <taxon>Paenibacillus</taxon>
    </lineage>
</organism>
<proteinExistence type="predicted"/>
<dbReference type="InterPro" id="IPR019587">
    <property type="entry name" value="Polyketide_cyclase/dehydratase"/>
</dbReference>
<dbReference type="RefSeq" id="WP_112884485.1">
    <property type="nucleotide sequence ID" value="NZ_QLUW01000004.1"/>
</dbReference>
<evidence type="ECO:0000313" key="1">
    <source>
        <dbReference type="EMBL" id="RAP74697.1"/>
    </source>
</evidence>
<name>A0A328TW28_9BACL</name>
<dbReference type="Pfam" id="PF10604">
    <property type="entry name" value="Polyketide_cyc2"/>
    <property type="match status" value="1"/>
</dbReference>
<comment type="caution">
    <text evidence="1">The sequence shown here is derived from an EMBL/GenBank/DDBJ whole genome shotgun (WGS) entry which is preliminary data.</text>
</comment>
<dbReference type="CDD" id="cd08865">
    <property type="entry name" value="SRPBCC_10"/>
    <property type="match status" value="1"/>
</dbReference>
<dbReference type="InterPro" id="IPR023393">
    <property type="entry name" value="START-like_dom_sf"/>
</dbReference>
<dbReference type="EMBL" id="QLUW01000004">
    <property type="protein sequence ID" value="RAP74697.1"/>
    <property type="molecule type" value="Genomic_DNA"/>
</dbReference>
<sequence>MVDVRTEIIIHCPREKVASYAADPDHAPEWYVNIKSVEWRTQKPLAVGSEIAFKAHFLGKELAYVYRVNAFEQGRSMIMATADGPFPMETTYTWESVDSQTTRMTLRNRGNPSGFSVLFSPIMAFMMRRANNKDLKKIKRLLEQSA</sequence>
<evidence type="ECO:0000313" key="2">
    <source>
        <dbReference type="Proteomes" id="UP000249260"/>
    </source>
</evidence>
<protein>
    <submittedName>
        <fullName evidence="1">ATPase</fullName>
    </submittedName>
</protein>
<dbReference type="AlphaFoldDB" id="A0A328TW28"/>
<reference evidence="1 2" key="1">
    <citation type="submission" date="2018-06" db="EMBL/GenBank/DDBJ databases">
        <title>Paenibacillus montanisoli sp. nov., isolated from mountain area soil.</title>
        <authorList>
            <person name="Wu M."/>
        </authorList>
    </citation>
    <scope>NUCLEOTIDE SEQUENCE [LARGE SCALE GENOMIC DNA]</scope>
    <source>
        <strain evidence="1 2">RA17</strain>
    </source>
</reference>
<accession>A0A328TW28</accession>
<keyword evidence="2" id="KW-1185">Reference proteome</keyword>
<gene>
    <name evidence="1" type="ORF">DL346_21890</name>
</gene>
<dbReference type="Gene3D" id="3.30.530.20">
    <property type="match status" value="1"/>
</dbReference>